<dbReference type="AlphaFoldDB" id="A0A515CV20"/>
<feature type="domain" description="Ketoreductase" evidence="3">
    <location>
        <begin position="7"/>
        <end position="194"/>
    </location>
</feature>
<dbReference type="NCBIfam" id="NF004847">
    <property type="entry name" value="PRK06198.1"/>
    <property type="match status" value="1"/>
</dbReference>
<dbReference type="Proteomes" id="UP000595237">
    <property type="component" value="Chromosome"/>
</dbReference>
<dbReference type="EMBL" id="CP068148">
    <property type="protein sequence ID" value="QQU57808.1"/>
    <property type="molecule type" value="Genomic_DNA"/>
</dbReference>
<reference evidence="4 6" key="1">
    <citation type="submission" date="2018-11" db="EMBL/GenBank/DDBJ databases">
        <title>The first complete genome of Serratia liquefaciens isolated from metalophyte plant revel distinctness adaptive mechanisms in an extreme habitat.</title>
        <authorList>
            <person name="Caneschi W.L."/>
            <person name="Sanchez A.B."/>
            <person name="Felestrino E.B."/>
            <person name="Assis R.A.B."/>
            <person name="Lemes C.G.C."/>
            <person name="Cordeiro I.F."/>
            <person name="Fonseca N.P."/>
            <person name="Villa M."/>
            <person name="Vieira I.T."/>
            <person name="Moraes L.A."/>
            <person name="Kamino L.H.Y."/>
            <person name="do Carmo F."/>
            <person name="Garcia C.M."/>
            <person name="Almeida N.F."/>
            <person name="Silva R.S."/>
            <person name="Ferro J.A."/>
            <person name="Ferro M.I.T."/>
            <person name="Varani A.M."/>
            <person name="Ferreira R.M."/>
            <person name="dos Santos V.L."/>
            <person name="Silva U.C."/>
            <person name="Setubal J.C."/>
            <person name="Moreira L.M."/>
        </authorList>
    </citation>
    <scope>NUCLEOTIDE SEQUENCE [LARGE SCALE GENOMIC DNA]</scope>
    <source>
        <strain evidence="4 6">FG3</strain>
    </source>
</reference>
<dbReference type="InterPro" id="IPR057326">
    <property type="entry name" value="KR_dom"/>
</dbReference>
<gene>
    <name evidence="4" type="ORF">EGO53_09535</name>
    <name evidence="5" type="ORF">I6I38_11345</name>
</gene>
<evidence type="ECO:0000313" key="6">
    <source>
        <dbReference type="Proteomes" id="UP000317572"/>
    </source>
</evidence>
<comment type="similarity">
    <text evidence="1">Belongs to the short-chain dehydrogenases/reductases (SDR) family.</text>
</comment>
<organism evidence="4 6">
    <name type="scientific">Serratia liquefaciens</name>
    <dbReference type="NCBI Taxonomy" id="614"/>
    <lineage>
        <taxon>Bacteria</taxon>
        <taxon>Pseudomonadati</taxon>
        <taxon>Pseudomonadota</taxon>
        <taxon>Gammaproteobacteria</taxon>
        <taxon>Enterobacterales</taxon>
        <taxon>Yersiniaceae</taxon>
        <taxon>Serratia</taxon>
    </lineage>
</organism>
<dbReference type="PRINTS" id="PR00081">
    <property type="entry name" value="GDHRDH"/>
</dbReference>
<evidence type="ECO:0000313" key="5">
    <source>
        <dbReference type="EMBL" id="QQU57808.1"/>
    </source>
</evidence>
<sequence length="269" mass="28913">MDQLVGKVAVITGGTQGLGAAIARHFSQQGAAGVIICGRNQAKGAEIAERLNAETDTPVIFVRADLSSVEDCRQVIAKTDELFGRVDVLVNAGGMTDRGTIIDTAPELFDKMFATNVRGPFYLMQESIKIMRRENTAGSIVNICSMSALAGQPFISAYCSSKGALATLTRNTAYALLRNRIRVNGLNIGWMASEGEDRIMKQYHGAEDNWLEKAAAEQPFGRLIQPEEVARTVAFLASDESGLMTGSIVNFDQSVWGGYDQTASPSAPL</sequence>
<proteinExistence type="inferred from homology"/>
<dbReference type="SMART" id="SM00822">
    <property type="entry name" value="PKS_KR"/>
    <property type="match status" value="1"/>
</dbReference>
<dbReference type="InterPro" id="IPR036291">
    <property type="entry name" value="NAD(P)-bd_dom_sf"/>
</dbReference>
<dbReference type="RefSeq" id="WP_128865260.1">
    <property type="nucleotide sequence ID" value="NZ_JAEHSQ010000001.1"/>
</dbReference>
<evidence type="ECO:0000313" key="7">
    <source>
        <dbReference type="Proteomes" id="UP000595237"/>
    </source>
</evidence>
<evidence type="ECO:0000259" key="3">
    <source>
        <dbReference type="SMART" id="SM00822"/>
    </source>
</evidence>
<reference evidence="5 7" key="2">
    <citation type="submission" date="2021-01" db="EMBL/GenBank/DDBJ databases">
        <title>FDA dAtabase for Regulatory Grade micrObial Sequences (FDA-ARGOS): Supporting development and validation of Infectious Disease Dx tests.</title>
        <authorList>
            <person name="Blissenbach B."/>
            <person name="Krut O."/>
            <person name="Tallon L."/>
            <person name="Sadzewicz L."/>
            <person name="Zhao X."/>
            <person name="Boylan J."/>
            <person name="Ott S."/>
            <person name="Bowen H."/>
            <person name="Vavikolanu K."/>
            <person name="Mehta A."/>
            <person name="Aluvathingal J."/>
            <person name="Nadendla S."/>
            <person name="Yan Y."/>
            <person name="Sichtig H."/>
        </authorList>
    </citation>
    <scope>NUCLEOTIDE SEQUENCE [LARGE SCALE GENOMIC DNA]</scope>
    <source>
        <strain evidence="5 7">FDAARGOS_1081</strain>
    </source>
</reference>
<dbReference type="Pfam" id="PF13561">
    <property type="entry name" value="adh_short_C2"/>
    <property type="match status" value="1"/>
</dbReference>
<dbReference type="CDD" id="cd05233">
    <property type="entry name" value="SDR_c"/>
    <property type="match status" value="1"/>
</dbReference>
<dbReference type="InterPro" id="IPR020904">
    <property type="entry name" value="Sc_DH/Rdtase_CS"/>
</dbReference>
<dbReference type="FunFam" id="3.40.50.720:FF:000084">
    <property type="entry name" value="Short-chain dehydrogenase reductase"/>
    <property type="match status" value="1"/>
</dbReference>
<dbReference type="Gene3D" id="3.40.50.720">
    <property type="entry name" value="NAD(P)-binding Rossmann-like Domain"/>
    <property type="match status" value="1"/>
</dbReference>
<keyword evidence="2" id="KW-0560">Oxidoreductase</keyword>
<dbReference type="PANTHER" id="PTHR43639">
    <property type="entry name" value="OXIDOREDUCTASE, SHORT-CHAIN DEHYDROGENASE/REDUCTASE FAMILY (AFU_ORTHOLOGUE AFUA_5G02870)"/>
    <property type="match status" value="1"/>
</dbReference>
<evidence type="ECO:0000313" key="4">
    <source>
        <dbReference type="EMBL" id="QDL32016.1"/>
    </source>
</evidence>
<evidence type="ECO:0000256" key="2">
    <source>
        <dbReference type="ARBA" id="ARBA00023002"/>
    </source>
</evidence>
<accession>A0A515CV20</accession>
<dbReference type="InterPro" id="IPR002347">
    <property type="entry name" value="SDR_fam"/>
</dbReference>
<dbReference type="EMBL" id="CP033893">
    <property type="protein sequence ID" value="QDL32016.1"/>
    <property type="molecule type" value="Genomic_DNA"/>
</dbReference>
<protein>
    <submittedName>
        <fullName evidence="4">SDR family oxidoreductase</fullName>
    </submittedName>
</protein>
<evidence type="ECO:0000256" key="1">
    <source>
        <dbReference type="ARBA" id="ARBA00006484"/>
    </source>
</evidence>
<name>A0A515CV20_SERLI</name>
<dbReference type="STRING" id="614.XJ20_11045"/>
<dbReference type="PANTHER" id="PTHR43639:SF1">
    <property type="entry name" value="SHORT-CHAIN DEHYDROGENASE_REDUCTASE FAMILY PROTEIN"/>
    <property type="match status" value="1"/>
</dbReference>
<dbReference type="GO" id="GO:0016491">
    <property type="term" value="F:oxidoreductase activity"/>
    <property type="evidence" value="ECO:0007669"/>
    <property type="project" value="UniProtKB-KW"/>
</dbReference>
<dbReference type="PRINTS" id="PR00080">
    <property type="entry name" value="SDRFAMILY"/>
</dbReference>
<keyword evidence="7" id="KW-1185">Reference proteome</keyword>
<dbReference type="SUPFAM" id="SSF51735">
    <property type="entry name" value="NAD(P)-binding Rossmann-fold domains"/>
    <property type="match status" value="1"/>
</dbReference>
<dbReference type="Proteomes" id="UP000317572">
    <property type="component" value="Chromosome"/>
</dbReference>
<dbReference type="PROSITE" id="PS00061">
    <property type="entry name" value="ADH_SHORT"/>
    <property type="match status" value="1"/>
</dbReference>